<dbReference type="InterPro" id="IPR054708">
    <property type="entry name" value="MTPAP-like_central"/>
</dbReference>
<feature type="region of interest" description="Disordered" evidence="1">
    <location>
        <begin position="365"/>
        <end position="420"/>
    </location>
</feature>
<organism evidence="3 4">
    <name type="scientific">Batrachochytrium dendrobatidis (strain JEL423)</name>
    <dbReference type="NCBI Taxonomy" id="403673"/>
    <lineage>
        <taxon>Eukaryota</taxon>
        <taxon>Fungi</taxon>
        <taxon>Fungi incertae sedis</taxon>
        <taxon>Chytridiomycota</taxon>
        <taxon>Chytridiomycota incertae sedis</taxon>
        <taxon>Chytridiomycetes</taxon>
        <taxon>Rhizophydiales</taxon>
        <taxon>Rhizophydiales incertae sedis</taxon>
        <taxon>Batrachochytrium</taxon>
    </lineage>
</organism>
<dbReference type="GO" id="GO:0031123">
    <property type="term" value="P:RNA 3'-end processing"/>
    <property type="evidence" value="ECO:0007669"/>
    <property type="project" value="TreeGrafter"/>
</dbReference>
<feature type="region of interest" description="Disordered" evidence="1">
    <location>
        <begin position="160"/>
        <end position="191"/>
    </location>
</feature>
<dbReference type="Pfam" id="PF22600">
    <property type="entry name" value="MTPAP-like_central"/>
    <property type="match status" value="1"/>
</dbReference>
<reference evidence="3 4" key="2">
    <citation type="submission" date="2016-05" db="EMBL/GenBank/DDBJ databases">
        <title>Lineage-specific infection strategies underlie the spectrum of fungal disease in amphibians.</title>
        <authorList>
            <person name="Cuomo C.A."/>
            <person name="Farrer R.A."/>
            <person name="James T."/>
            <person name="Longcore J."/>
            <person name="Birren B."/>
        </authorList>
    </citation>
    <scope>NUCLEOTIDE SEQUENCE [LARGE SCALE GENOMIC DNA]</scope>
    <source>
        <strain evidence="3 4">JEL423</strain>
    </source>
</reference>
<feature type="compositionally biased region" description="Low complexity" evidence="1">
    <location>
        <begin position="1034"/>
        <end position="1057"/>
    </location>
</feature>
<sequence>MTSPELFVNDMIRCMSVLAIWSTKRYRCDIHEIQRRVRMMHSLAIEQRILSNTADLDDGIKQSDKCNSQDAPMLLSDNQLIEYLANGPTVFLINKASWQLNFSNPGQYSLSAISKPSDTDTLDISDAVNIDGRLIALAISVRQTITSNLHNHALNASESNVNVKKDGLKPKSDGRSSKSLSNAKGTLKPQRQINHQSVKDVMLASTKPTDDERLILELVVLCAATLYWAQDRTLSVTDATTRTLSLYSRCLEENDILTGSKLSMYERQKYMDALIPSGGLAEFFLTHPYPVYVDNAGIFQLELVSDCKEVIHQNPVDTSDMPQQLRLRQLAADWNYVLHTPLTYVPKLLPLLLDMAKTFESTLNKSPSKLKSKSKPETPIQVSVASEGHSGKPLPKTLKSPLRTSQASPFSSASKPSVQGNSVSTELNVRQFPKIRIQVIVCALCVYFVEDKSCFNNDLGSPLRDFHEALSNWLLKTNQEEIESLPKLRSLGFLNLIDPILVVIRGEIWTLSRSAPLKNGLRKIFLNMVVNPTPQEIADAIPIQDSWVDFAQECFEDESSMSDEDTIEPNDSSPEALDLLTVEAPAPVQVYDLETALDLQNFYEEFTRLAGQPDRREFVDKVQKILNQAYNNTAHVYLFGSSVNNLGLNTSDVDMTIEISPELISNHKAKNMHHLAGILRAGGMKEVVAISHARVPICKFYDPKLCVHADINVGHSLGVYNSALLKAYTLLDPRVKPFILLIKLWSKARDLNNPSSGGTLSSYAYSIMAIAYMQKLGLLPSLQLAVPPGTVSVAYVPCPTIRARGKRNESGKKGAPLMREVDVTFEHNLDSPLLRKYTEATMLLGWDNVDDIFRSPRGVVALFYGFMRYFGYEHVYDASNCVSIKDGTGFKTVTTDQASKGKRGRNGNLVLVVEDPFEADRNCTRNTTTTSLIRLLKEFRRAADLVGSDTPGVVNELLVPVVCREFTSNRNRGGYGLNRRQSNNSQHSDDSYQNSDRRRSSASYNGRYHNSANSRQNATSTNGQYQSAANRKQSTTSTGGTASSTNWRSRSSIASDHSSTKRHSNPYIETISEAGVIATAT</sequence>
<dbReference type="eggNOG" id="KOG2277">
    <property type="taxonomic scope" value="Eukaryota"/>
</dbReference>
<feature type="compositionally biased region" description="Basic and acidic residues" evidence="1">
    <location>
        <begin position="163"/>
        <end position="176"/>
    </location>
</feature>
<dbReference type="PANTHER" id="PTHR12271">
    <property type="entry name" value="POLY A POLYMERASE CID PAP -RELATED"/>
    <property type="match status" value="1"/>
</dbReference>
<dbReference type="EMBL" id="DS022308">
    <property type="protein sequence ID" value="OAJ42536.1"/>
    <property type="molecule type" value="Genomic_DNA"/>
</dbReference>
<accession>A0A177WRU1</accession>
<dbReference type="PANTHER" id="PTHR12271:SF40">
    <property type="entry name" value="POLY(A) RNA POLYMERASE GLD2"/>
    <property type="match status" value="1"/>
</dbReference>
<feature type="compositionally biased region" description="Basic and acidic residues" evidence="1">
    <location>
        <begin position="987"/>
        <end position="999"/>
    </location>
</feature>
<dbReference type="GO" id="GO:0016779">
    <property type="term" value="F:nucleotidyltransferase activity"/>
    <property type="evidence" value="ECO:0007669"/>
    <property type="project" value="UniProtKB-ARBA"/>
</dbReference>
<dbReference type="OrthoDB" id="2274644at2759"/>
<evidence type="ECO:0000313" key="4">
    <source>
        <dbReference type="Proteomes" id="UP000077115"/>
    </source>
</evidence>
<dbReference type="Gene3D" id="3.30.460.10">
    <property type="entry name" value="Beta Polymerase, domain 2"/>
    <property type="match status" value="1"/>
</dbReference>
<dbReference type="CDD" id="cd05402">
    <property type="entry name" value="NT_PAP_TUTase"/>
    <property type="match status" value="1"/>
</dbReference>
<evidence type="ECO:0000313" key="3">
    <source>
        <dbReference type="EMBL" id="OAJ42536.1"/>
    </source>
</evidence>
<evidence type="ECO:0000259" key="2">
    <source>
        <dbReference type="Pfam" id="PF22600"/>
    </source>
</evidence>
<feature type="region of interest" description="Disordered" evidence="1">
    <location>
        <begin position="969"/>
        <end position="1066"/>
    </location>
</feature>
<feature type="compositionally biased region" description="Polar residues" evidence="1">
    <location>
        <begin position="402"/>
        <end position="420"/>
    </location>
</feature>
<protein>
    <recommendedName>
        <fullName evidence="2">Poly(A) RNA polymerase mitochondrial-like central palm domain-containing protein</fullName>
    </recommendedName>
</protein>
<gene>
    <name evidence="3" type="ORF">BDEG_25985</name>
</gene>
<dbReference type="Gene3D" id="1.10.1410.10">
    <property type="match status" value="1"/>
</dbReference>
<feature type="compositionally biased region" description="Polar residues" evidence="1">
    <location>
        <begin position="177"/>
        <end position="191"/>
    </location>
</feature>
<dbReference type="AlphaFoldDB" id="A0A177WRU1"/>
<dbReference type="InterPro" id="IPR043519">
    <property type="entry name" value="NT_sf"/>
</dbReference>
<dbReference type="Proteomes" id="UP000077115">
    <property type="component" value="Unassembled WGS sequence"/>
</dbReference>
<name>A0A177WRU1_BATDL</name>
<proteinExistence type="predicted"/>
<dbReference type="GO" id="GO:0010605">
    <property type="term" value="P:negative regulation of macromolecule metabolic process"/>
    <property type="evidence" value="ECO:0007669"/>
    <property type="project" value="UniProtKB-ARBA"/>
</dbReference>
<dbReference type="STRING" id="403673.A0A177WRU1"/>
<feature type="compositionally biased region" description="Low complexity" evidence="1">
    <location>
        <begin position="969"/>
        <end position="980"/>
    </location>
</feature>
<feature type="domain" description="Poly(A) RNA polymerase mitochondrial-like central palm" evidence="2">
    <location>
        <begin position="613"/>
        <end position="729"/>
    </location>
</feature>
<dbReference type="SUPFAM" id="SSF81631">
    <property type="entry name" value="PAP/OAS1 substrate-binding domain"/>
    <property type="match status" value="1"/>
</dbReference>
<dbReference type="SUPFAM" id="SSF81301">
    <property type="entry name" value="Nucleotidyltransferase"/>
    <property type="match status" value="1"/>
</dbReference>
<reference evidence="3 4" key="1">
    <citation type="submission" date="2006-10" db="EMBL/GenBank/DDBJ databases">
        <title>The Genome Sequence of Batrachochytrium dendrobatidis JEL423.</title>
        <authorList>
            <consortium name="The Broad Institute Genome Sequencing Platform"/>
            <person name="Birren B."/>
            <person name="Lander E."/>
            <person name="Galagan J."/>
            <person name="Cuomo C."/>
            <person name="Devon K."/>
            <person name="Jaffe D."/>
            <person name="Butler J."/>
            <person name="Alvarez P."/>
            <person name="Gnerre S."/>
            <person name="Grabherr M."/>
            <person name="Kleber M."/>
            <person name="Mauceli E."/>
            <person name="Brockman W."/>
            <person name="Young S."/>
            <person name="LaButti K."/>
            <person name="Sykes S."/>
            <person name="DeCaprio D."/>
            <person name="Crawford M."/>
            <person name="Koehrsen M."/>
            <person name="Engels R."/>
            <person name="Montgomery P."/>
            <person name="Pearson M."/>
            <person name="Howarth C."/>
            <person name="Larson L."/>
            <person name="White J."/>
            <person name="O'Leary S."/>
            <person name="Kodira C."/>
            <person name="Zeng Q."/>
            <person name="Yandava C."/>
            <person name="Alvarado L."/>
            <person name="Longcore J."/>
            <person name="James T."/>
        </authorList>
    </citation>
    <scope>NUCLEOTIDE SEQUENCE [LARGE SCALE GENOMIC DNA]</scope>
    <source>
        <strain evidence="3 4">JEL423</strain>
    </source>
</reference>
<dbReference type="VEuPathDB" id="FungiDB:BDEG_25985"/>
<feature type="compositionally biased region" description="Polar residues" evidence="1">
    <location>
        <begin position="1001"/>
        <end position="1033"/>
    </location>
</feature>
<evidence type="ECO:0000256" key="1">
    <source>
        <dbReference type="SAM" id="MobiDB-lite"/>
    </source>
</evidence>